<comment type="similarity">
    <text evidence="3 10">Belongs to the glycosyl hydrolase 72 family.</text>
</comment>
<comment type="caution">
    <text evidence="13">The sequence shown here is derived from an EMBL/GenBank/DDBJ whole genome shotgun (WGS) entry which is preliminary data.</text>
</comment>
<keyword evidence="14" id="KW-1185">Reference proteome</keyword>
<dbReference type="GO" id="GO:0031505">
    <property type="term" value="P:fungal-type cell wall organization"/>
    <property type="evidence" value="ECO:0007669"/>
    <property type="project" value="TreeGrafter"/>
</dbReference>
<comment type="subcellular location">
    <subcellularLocation>
        <location evidence="1">Cell envelope</location>
    </subcellularLocation>
    <subcellularLocation>
        <location evidence="10">Cell membrane</location>
        <topology evidence="10">Lipid-anchor</topology>
        <topology evidence="10">GPI-anchor</topology>
    </subcellularLocation>
    <subcellularLocation>
        <location evidence="2">Membrane</location>
        <topology evidence="2">Lipid-anchor</topology>
        <topology evidence="2">GPI-anchor</topology>
    </subcellularLocation>
</comment>
<organism evidence="13 14">
    <name type="scientific">Smittium mucronatum</name>
    <dbReference type="NCBI Taxonomy" id="133383"/>
    <lineage>
        <taxon>Eukaryota</taxon>
        <taxon>Fungi</taxon>
        <taxon>Fungi incertae sedis</taxon>
        <taxon>Zoopagomycota</taxon>
        <taxon>Kickxellomycotina</taxon>
        <taxon>Harpellomycetes</taxon>
        <taxon>Harpellales</taxon>
        <taxon>Legeriomycetaceae</taxon>
        <taxon>Smittium</taxon>
    </lineage>
</organism>
<dbReference type="AlphaFoldDB" id="A0A1R0H8L5"/>
<dbReference type="SUPFAM" id="SSF51445">
    <property type="entry name" value="(Trans)glycosidases"/>
    <property type="match status" value="1"/>
</dbReference>
<evidence type="ECO:0000256" key="2">
    <source>
        <dbReference type="ARBA" id="ARBA00004589"/>
    </source>
</evidence>
<dbReference type="Gene3D" id="1.20.58.1040">
    <property type="match status" value="1"/>
</dbReference>
<evidence type="ECO:0000256" key="3">
    <source>
        <dbReference type="ARBA" id="ARBA00007528"/>
    </source>
</evidence>
<evidence type="ECO:0000256" key="10">
    <source>
        <dbReference type="RuleBase" id="RU361209"/>
    </source>
</evidence>
<evidence type="ECO:0000256" key="11">
    <source>
        <dbReference type="SAM" id="MobiDB-lite"/>
    </source>
</evidence>
<dbReference type="InterPro" id="IPR017853">
    <property type="entry name" value="GH"/>
</dbReference>
<dbReference type="Pfam" id="PF07983">
    <property type="entry name" value="X8"/>
    <property type="match status" value="1"/>
</dbReference>
<keyword evidence="4 10" id="KW-0336">GPI-anchor</keyword>
<keyword evidence="9 10" id="KW-0449">Lipoprotein</keyword>
<evidence type="ECO:0000313" key="14">
    <source>
        <dbReference type="Proteomes" id="UP000187455"/>
    </source>
</evidence>
<protein>
    <recommendedName>
        <fullName evidence="10">1,3-beta-glucanosyltransferase</fullName>
        <ecNumber evidence="10">2.4.1.-</ecNumber>
    </recommendedName>
</protein>
<feature type="domain" description="X8" evidence="12">
    <location>
        <begin position="390"/>
        <end position="474"/>
    </location>
</feature>
<evidence type="ECO:0000256" key="8">
    <source>
        <dbReference type="ARBA" id="ARBA00023180"/>
    </source>
</evidence>
<keyword evidence="10" id="KW-0808">Transferase</keyword>
<feature type="chain" id="PRO_5011810654" description="1,3-beta-glucanosyltransferase" evidence="10">
    <location>
        <begin position="24"/>
        <end position="526"/>
    </location>
</feature>
<dbReference type="SMART" id="SM00768">
    <property type="entry name" value="X8"/>
    <property type="match status" value="1"/>
</dbReference>
<dbReference type="GO" id="GO:0071970">
    <property type="term" value="P:fungal-type cell wall (1-&gt;3)-beta-D-glucan biosynthetic process"/>
    <property type="evidence" value="ECO:0007669"/>
    <property type="project" value="TreeGrafter"/>
</dbReference>
<evidence type="ECO:0000256" key="5">
    <source>
        <dbReference type="ARBA" id="ARBA00022729"/>
    </source>
</evidence>
<dbReference type="Pfam" id="PF03198">
    <property type="entry name" value="Glyco_hydro_72"/>
    <property type="match status" value="1"/>
</dbReference>
<dbReference type="EC" id="2.4.1.-" evidence="10"/>
<gene>
    <name evidence="13" type="ORF">AYI68_g348</name>
</gene>
<evidence type="ECO:0000256" key="4">
    <source>
        <dbReference type="ARBA" id="ARBA00022622"/>
    </source>
</evidence>
<reference evidence="13 14" key="1">
    <citation type="journal article" date="2016" name="Mol. Biol. Evol.">
        <title>Genome-Wide Survey of Gut Fungi (Harpellales) Reveals the First Horizontally Transferred Ubiquitin Gene from a Mosquito Host.</title>
        <authorList>
            <person name="Wang Y."/>
            <person name="White M.M."/>
            <person name="Kvist S."/>
            <person name="Moncalvo J.M."/>
        </authorList>
    </citation>
    <scope>NUCLEOTIDE SEQUENCE [LARGE SCALE GENOMIC DNA]</scope>
    <source>
        <strain evidence="13 14">ALG-7-W6</strain>
    </source>
</reference>
<dbReference type="GO" id="GO:0042124">
    <property type="term" value="F:1,3-beta-glucanosyltransferase activity"/>
    <property type="evidence" value="ECO:0007669"/>
    <property type="project" value="TreeGrafter"/>
</dbReference>
<sequence>MKWRFRLLFSLIVALQLSFNTAAIDPLVIKGSKFFNSKTKKQFFFKGVDYQPRSHDSRTNLDPLSEVDACLRDAKILKELNVNSIRVYETDYNLNHDKCMAALEEAGIYVILDIATPLYSINRNTPFWDVSLYDNFKKKVDAFAKYPNVVAFLIGNEITNDRLTTPASAFVKASLRDIKTYIKANNYNVYVGYADNDDEEIRVSLINYFNCGDDPMSRADFYGINTYRWCGPKTTYESSGYAEMSEPLKGYSIPVMITEYGCNTVRPRNFNEVSAVYGENMIGIYSGGFVYEYSQEENDYGIVKITNGKAEKLPDFYELKKMYTIEPSSQTTFDSYNPSLKVSECPQITEFWKVKSKILPPTPSIEYCNCMADTFKCSTSQPSQNGKSLSNSEKSLGKVVDYICGTVPCNDTSTDTLRGIYGPMSFCSPLQKANYIINKKFLAENEGSSACSYNTINTSINKDPKVKELSICNKFSKQIDLKPSLESTPPKNDPPKKKSNSHSTKPGTTLQLALICFVLMFIKYVF</sequence>
<feature type="region of interest" description="Disordered" evidence="11">
    <location>
        <begin position="482"/>
        <end position="506"/>
    </location>
</feature>
<proteinExistence type="inferred from homology"/>
<dbReference type="Gene3D" id="3.20.20.80">
    <property type="entry name" value="Glycosidases"/>
    <property type="match status" value="1"/>
</dbReference>
<evidence type="ECO:0000313" key="13">
    <source>
        <dbReference type="EMBL" id="OLY85461.1"/>
    </source>
</evidence>
<keyword evidence="8" id="KW-0325">Glycoprotein</keyword>
<dbReference type="InterPro" id="IPR004886">
    <property type="entry name" value="Glucanosyltransferase"/>
</dbReference>
<dbReference type="STRING" id="133383.A0A1R0H8L5"/>
<name>A0A1R0H8L5_9FUNG</name>
<keyword evidence="6 10" id="KW-0472">Membrane</keyword>
<dbReference type="GO" id="GO:0005886">
    <property type="term" value="C:plasma membrane"/>
    <property type="evidence" value="ECO:0007669"/>
    <property type="project" value="UniProtKB-SubCell"/>
</dbReference>
<keyword evidence="7" id="KW-1015">Disulfide bond</keyword>
<dbReference type="EMBL" id="LSSL01000101">
    <property type="protein sequence ID" value="OLY85461.1"/>
    <property type="molecule type" value="Genomic_DNA"/>
</dbReference>
<evidence type="ECO:0000256" key="6">
    <source>
        <dbReference type="ARBA" id="ARBA00023136"/>
    </source>
</evidence>
<evidence type="ECO:0000259" key="12">
    <source>
        <dbReference type="SMART" id="SM00768"/>
    </source>
</evidence>
<keyword evidence="5 10" id="KW-0732">Signal</keyword>
<dbReference type="OrthoDB" id="421038at2759"/>
<dbReference type="Proteomes" id="UP000187455">
    <property type="component" value="Unassembled WGS sequence"/>
</dbReference>
<feature type="signal peptide" evidence="10">
    <location>
        <begin position="1"/>
        <end position="23"/>
    </location>
</feature>
<evidence type="ECO:0000256" key="7">
    <source>
        <dbReference type="ARBA" id="ARBA00023157"/>
    </source>
</evidence>
<accession>A0A1R0H8L5</accession>
<dbReference type="InterPro" id="IPR012946">
    <property type="entry name" value="X8"/>
</dbReference>
<evidence type="ECO:0000256" key="1">
    <source>
        <dbReference type="ARBA" id="ARBA00004196"/>
    </source>
</evidence>
<dbReference type="PANTHER" id="PTHR31468:SF2">
    <property type="entry name" value="1,3-BETA-GLUCANOSYLTRANSFERASE GAS1"/>
    <property type="match status" value="1"/>
</dbReference>
<evidence type="ECO:0000256" key="9">
    <source>
        <dbReference type="ARBA" id="ARBA00023288"/>
    </source>
</evidence>
<dbReference type="PANTHER" id="PTHR31468">
    <property type="entry name" value="1,3-BETA-GLUCANOSYLTRANSFERASE GAS1"/>
    <property type="match status" value="1"/>
</dbReference>
<dbReference type="GO" id="GO:0098552">
    <property type="term" value="C:side of membrane"/>
    <property type="evidence" value="ECO:0007669"/>
    <property type="project" value="UniProtKB-KW"/>
</dbReference>
<comment type="function">
    <text evidence="10">Splits internally a 1,3-beta-glucan molecule and transfers the newly generated reducing end (the donor) to the non-reducing end of another 1,3-beta-glucan molecule (the acceptor) forming a 1,3-beta linkage, resulting in the elongation of 1,3-beta-glucan chains in the cell wall.</text>
</comment>